<keyword evidence="7" id="KW-0255">Endonuclease</keyword>
<dbReference type="NCBIfam" id="TIGR00756">
    <property type="entry name" value="PPR"/>
    <property type="match status" value="1"/>
</dbReference>
<evidence type="ECO:0000256" key="10">
    <source>
        <dbReference type="ARBA" id="ARBA00022908"/>
    </source>
</evidence>
<evidence type="ECO:0000259" key="15">
    <source>
        <dbReference type="Pfam" id="PF17917"/>
    </source>
</evidence>
<feature type="domain" description="Integrase zinc-binding" evidence="16">
    <location>
        <begin position="139"/>
        <end position="192"/>
    </location>
</feature>
<dbReference type="GO" id="GO:0004519">
    <property type="term" value="F:endonuclease activity"/>
    <property type="evidence" value="ECO:0007669"/>
    <property type="project" value="UniProtKB-KW"/>
</dbReference>
<evidence type="ECO:0000256" key="9">
    <source>
        <dbReference type="ARBA" id="ARBA00022842"/>
    </source>
</evidence>
<evidence type="ECO:0000256" key="2">
    <source>
        <dbReference type="ARBA" id="ARBA00022679"/>
    </source>
</evidence>
<dbReference type="GO" id="GO:0003887">
    <property type="term" value="F:DNA-directed DNA polymerase activity"/>
    <property type="evidence" value="ECO:0007669"/>
    <property type="project" value="UniProtKB-KW"/>
</dbReference>
<evidence type="ECO:0000256" key="5">
    <source>
        <dbReference type="ARBA" id="ARBA00022723"/>
    </source>
</evidence>
<keyword evidence="10" id="KW-0229">DNA integration</keyword>
<dbReference type="GO" id="GO:0004190">
    <property type="term" value="F:aspartic-type endopeptidase activity"/>
    <property type="evidence" value="ECO:0007669"/>
    <property type="project" value="UniProtKB-KW"/>
</dbReference>
<evidence type="ECO:0000256" key="13">
    <source>
        <dbReference type="ARBA" id="ARBA00023125"/>
    </source>
</evidence>
<dbReference type="CDD" id="cd09274">
    <property type="entry name" value="RNase_HI_RT_Ty3"/>
    <property type="match status" value="1"/>
</dbReference>
<evidence type="ECO:0000256" key="7">
    <source>
        <dbReference type="ARBA" id="ARBA00022759"/>
    </source>
</evidence>
<evidence type="ECO:0000256" key="14">
    <source>
        <dbReference type="ARBA" id="ARBA00023172"/>
    </source>
</evidence>
<dbReference type="Gene3D" id="3.10.20.370">
    <property type="match status" value="1"/>
</dbReference>
<accession>A0A6A6K249</accession>
<keyword evidence="12" id="KW-0239">DNA-directed DNA polymerase</keyword>
<comment type="caution">
    <text evidence="18">The sequence shown here is derived from an EMBL/GenBank/DDBJ whole genome shotgun (WGS) entry which is preliminary data.</text>
</comment>
<dbReference type="SUPFAM" id="SSF56672">
    <property type="entry name" value="DNA/RNA polymerases"/>
    <property type="match status" value="1"/>
</dbReference>
<keyword evidence="2" id="KW-0808">Transferase</keyword>
<keyword evidence="14" id="KW-0233">DNA recombination</keyword>
<dbReference type="Pfam" id="PF24626">
    <property type="entry name" value="SH3_Tf2-1"/>
    <property type="match status" value="1"/>
</dbReference>
<dbReference type="GO" id="GO:0003964">
    <property type="term" value="F:RNA-directed DNA polymerase activity"/>
    <property type="evidence" value="ECO:0007669"/>
    <property type="project" value="UniProtKB-KW"/>
</dbReference>
<evidence type="ECO:0000259" key="16">
    <source>
        <dbReference type="Pfam" id="PF17921"/>
    </source>
</evidence>
<evidence type="ECO:0000256" key="8">
    <source>
        <dbReference type="ARBA" id="ARBA00022801"/>
    </source>
</evidence>
<name>A0A6A6K249_HEVBR</name>
<dbReference type="Proteomes" id="UP000467840">
    <property type="component" value="Unassembled WGS sequence"/>
</dbReference>
<evidence type="ECO:0000259" key="17">
    <source>
        <dbReference type="Pfam" id="PF24626"/>
    </source>
</evidence>
<sequence>MTTTPTLAMPNFNEPFIIESDASVDGIGAVLTQHSRPIAFMSRALGVAKKSWSVYAKEMLTIVHAVCTWRPYLLGRKFYIHTDQCSLKHLLNSELSLRNSRNGWQNWLGMSMKLGTNLDMRTMLRMHFLGVVVPPQSPIIHQLLKEFHDSPIGGHSGILRTYKRLVQQFYWPSMHRSVKYHVASCEVCQRTKVGDLVFLKLHPYQPHSVFKRAYQKLASRFYCPYPILEKIGNVAYKLQLPQGSRIHQVFHVSFLKKKIDATWEDSQLIKDRFPILKLEDKVAATGGGIDAARSTRVPKRNLKIVYVEIGVVICFQPTPQDHVEEVGMIVAFLLYCIKDVVLWSAMVLACVNNEKYREYILYFRRILYYGIEANNVIVMSVLPAGAHLGVLCFVDQNHGFSMKRVFLFFYRCSKLAYGRVHKMWGIGGFRFTFQYSWEKDLASWTMICSCIENKCPRKGLNIFLKMRGSSIEPDEIIIGDTILASLQANELSLIDFFYKLGRIKRGKTLFDEISTKRSNILEFHD</sequence>
<gene>
    <name evidence="18" type="ORF">GH714_043223</name>
</gene>
<proteinExistence type="predicted"/>
<evidence type="ECO:0008006" key="20">
    <source>
        <dbReference type="Google" id="ProtNLM"/>
    </source>
</evidence>
<feature type="domain" description="Tf2-1-like SH3-like" evidence="17">
    <location>
        <begin position="194"/>
        <end position="257"/>
    </location>
</feature>
<dbReference type="GO" id="GO:0015074">
    <property type="term" value="P:DNA integration"/>
    <property type="evidence" value="ECO:0007669"/>
    <property type="project" value="UniProtKB-KW"/>
</dbReference>
<dbReference type="Gene3D" id="1.10.340.70">
    <property type="match status" value="1"/>
</dbReference>
<keyword evidence="13" id="KW-0238">DNA-binding</keyword>
<evidence type="ECO:0000256" key="4">
    <source>
        <dbReference type="ARBA" id="ARBA00022722"/>
    </source>
</evidence>
<keyword evidence="19" id="KW-1185">Reference proteome</keyword>
<dbReference type="EMBL" id="JAAGAX010000100">
    <property type="protein sequence ID" value="KAF2282594.1"/>
    <property type="molecule type" value="Genomic_DNA"/>
</dbReference>
<dbReference type="Pfam" id="PF17921">
    <property type="entry name" value="Integrase_H2C2"/>
    <property type="match status" value="1"/>
</dbReference>
<feature type="domain" description="Reverse transcriptase RNase H-like" evidence="15">
    <location>
        <begin position="11"/>
        <end position="97"/>
    </location>
</feature>
<dbReference type="GO" id="GO:0003677">
    <property type="term" value="F:DNA binding"/>
    <property type="evidence" value="ECO:0007669"/>
    <property type="project" value="UniProtKB-KW"/>
</dbReference>
<evidence type="ECO:0000256" key="12">
    <source>
        <dbReference type="ARBA" id="ARBA00022932"/>
    </source>
</evidence>
<keyword evidence="1" id="KW-0645">Protease</keyword>
<evidence type="ECO:0000313" key="19">
    <source>
        <dbReference type="Proteomes" id="UP000467840"/>
    </source>
</evidence>
<keyword evidence="9" id="KW-0460">Magnesium</keyword>
<evidence type="ECO:0000256" key="3">
    <source>
        <dbReference type="ARBA" id="ARBA00022695"/>
    </source>
</evidence>
<keyword evidence="11" id="KW-0695">RNA-directed DNA polymerase</keyword>
<dbReference type="InterPro" id="IPR002885">
    <property type="entry name" value="PPR_rpt"/>
</dbReference>
<dbReference type="InterPro" id="IPR056924">
    <property type="entry name" value="SH3_Tf2-1"/>
</dbReference>
<keyword evidence="5" id="KW-0479">Metal-binding</keyword>
<keyword evidence="4" id="KW-0540">Nuclease</keyword>
<evidence type="ECO:0000256" key="1">
    <source>
        <dbReference type="ARBA" id="ARBA00022670"/>
    </source>
</evidence>
<dbReference type="PANTHER" id="PTHR37984">
    <property type="entry name" value="PROTEIN CBG26694"/>
    <property type="match status" value="1"/>
</dbReference>
<reference evidence="18 19" key="1">
    <citation type="journal article" date="2020" name="Mol. Plant">
        <title>The Chromosome-Based Rubber Tree Genome Provides New Insights into Spurge Genome Evolution and Rubber Biosynthesis.</title>
        <authorList>
            <person name="Liu J."/>
            <person name="Shi C."/>
            <person name="Shi C.C."/>
            <person name="Li W."/>
            <person name="Zhang Q.J."/>
            <person name="Zhang Y."/>
            <person name="Li K."/>
            <person name="Lu H.F."/>
            <person name="Shi C."/>
            <person name="Zhu S.T."/>
            <person name="Xiao Z.Y."/>
            <person name="Nan H."/>
            <person name="Yue Y."/>
            <person name="Zhu X.G."/>
            <person name="Wu Y."/>
            <person name="Hong X.N."/>
            <person name="Fan G.Y."/>
            <person name="Tong Y."/>
            <person name="Zhang D."/>
            <person name="Mao C.L."/>
            <person name="Liu Y.L."/>
            <person name="Hao S.J."/>
            <person name="Liu W.Q."/>
            <person name="Lv M.Q."/>
            <person name="Zhang H.B."/>
            <person name="Liu Y."/>
            <person name="Hu-Tang G.R."/>
            <person name="Wang J.P."/>
            <person name="Wang J.H."/>
            <person name="Sun Y.H."/>
            <person name="Ni S.B."/>
            <person name="Chen W.B."/>
            <person name="Zhang X.C."/>
            <person name="Jiao Y.N."/>
            <person name="Eichler E.E."/>
            <person name="Li G.H."/>
            <person name="Liu X."/>
            <person name="Gao L.Z."/>
        </authorList>
    </citation>
    <scope>NUCLEOTIDE SEQUENCE [LARGE SCALE GENOMIC DNA]</scope>
    <source>
        <strain evidence="19">cv. GT1</strain>
        <tissue evidence="18">Leaf</tissue>
    </source>
</reference>
<dbReference type="FunFam" id="1.10.340.70:FF:000001">
    <property type="entry name" value="Retrovirus-related Pol polyprotein from transposon gypsy-like Protein"/>
    <property type="match status" value="1"/>
</dbReference>
<keyword evidence="6" id="KW-0064">Aspartyl protease</keyword>
<evidence type="ECO:0000313" key="18">
    <source>
        <dbReference type="EMBL" id="KAF2282594.1"/>
    </source>
</evidence>
<dbReference type="InterPro" id="IPR041373">
    <property type="entry name" value="RT_RNaseH"/>
</dbReference>
<evidence type="ECO:0000256" key="11">
    <source>
        <dbReference type="ARBA" id="ARBA00022918"/>
    </source>
</evidence>
<dbReference type="InterPro" id="IPR041588">
    <property type="entry name" value="Integrase_H2C2"/>
</dbReference>
<dbReference type="GO" id="GO:0006310">
    <property type="term" value="P:DNA recombination"/>
    <property type="evidence" value="ECO:0007669"/>
    <property type="project" value="UniProtKB-KW"/>
</dbReference>
<dbReference type="Pfam" id="PF17917">
    <property type="entry name" value="RT_RNaseH"/>
    <property type="match status" value="1"/>
</dbReference>
<dbReference type="PANTHER" id="PTHR37984:SF5">
    <property type="entry name" value="PROTEIN NYNRIN-LIKE"/>
    <property type="match status" value="1"/>
</dbReference>
<evidence type="ECO:0000256" key="6">
    <source>
        <dbReference type="ARBA" id="ARBA00022750"/>
    </source>
</evidence>
<protein>
    <recommendedName>
        <fullName evidence="20">Integrase zinc-binding domain-containing protein</fullName>
    </recommendedName>
</protein>
<dbReference type="GO" id="GO:0046872">
    <property type="term" value="F:metal ion binding"/>
    <property type="evidence" value="ECO:0007669"/>
    <property type="project" value="UniProtKB-KW"/>
</dbReference>
<keyword evidence="8" id="KW-0378">Hydrolase</keyword>
<dbReference type="InterPro" id="IPR043502">
    <property type="entry name" value="DNA/RNA_pol_sf"/>
</dbReference>
<dbReference type="GO" id="GO:0006508">
    <property type="term" value="P:proteolysis"/>
    <property type="evidence" value="ECO:0007669"/>
    <property type="project" value="UniProtKB-KW"/>
</dbReference>
<organism evidence="18 19">
    <name type="scientific">Hevea brasiliensis</name>
    <name type="common">Para rubber tree</name>
    <name type="synonym">Siphonia brasiliensis</name>
    <dbReference type="NCBI Taxonomy" id="3981"/>
    <lineage>
        <taxon>Eukaryota</taxon>
        <taxon>Viridiplantae</taxon>
        <taxon>Streptophyta</taxon>
        <taxon>Embryophyta</taxon>
        <taxon>Tracheophyta</taxon>
        <taxon>Spermatophyta</taxon>
        <taxon>Magnoliopsida</taxon>
        <taxon>eudicotyledons</taxon>
        <taxon>Gunneridae</taxon>
        <taxon>Pentapetalae</taxon>
        <taxon>rosids</taxon>
        <taxon>fabids</taxon>
        <taxon>Malpighiales</taxon>
        <taxon>Euphorbiaceae</taxon>
        <taxon>Crotonoideae</taxon>
        <taxon>Micrandreae</taxon>
        <taxon>Hevea</taxon>
    </lineage>
</organism>
<dbReference type="AlphaFoldDB" id="A0A6A6K249"/>
<keyword evidence="3" id="KW-0548">Nucleotidyltransferase</keyword>
<dbReference type="InterPro" id="IPR050951">
    <property type="entry name" value="Retrovirus_Pol_polyprotein"/>
</dbReference>